<dbReference type="InterPro" id="IPR010129">
    <property type="entry name" value="T1SS_HlyD"/>
</dbReference>
<feature type="coiled-coil region" evidence="10">
    <location>
        <begin position="163"/>
        <end position="197"/>
    </location>
</feature>
<name>A0L529_MAGMM</name>
<evidence type="ECO:0000256" key="7">
    <source>
        <dbReference type="ARBA" id="ARBA00022989"/>
    </source>
</evidence>
<dbReference type="GO" id="GO:0005886">
    <property type="term" value="C:plasma membrane"/>
    <property type="evidence" value="ECO:0007669"/>
    <property type="project" value="UniProtKB-SubCell"/>
</dbReference>
<dbReference type="eggNOG" id="COG0845">
    <property type="taxonomic scope" value="Bacteria"/>
</dbReference>
<keyword evidence="7 9" id="KW-1133">Transmembrane helix</keyword>
<evidence type="ECO:0000256" key="8">
    <source>
        <dbReference type="ARBA" id="ARBA00023136"/>
    </source>
</evidence>
<feature type="domain" description="AprE-like long alpha-helical hairpin" evidence="11">
    <location>
        <begin position="101"/>
        <end position="285"/>
    </location>
</feature>
<dbReference type="STRING" id="156889.Mmc1_0547"/>
<dbReference type="SUPFAM" id="SSF111369">
    <property type="entry name" value="HlyD-like secretion proteins"/>
    <property type="match status" value="1"/>
</dbReference>
<dbReference type="Pfam" id="PF25994">
    <property type="entry name" value="HH_AprE"/>
    <property type="match status" value="1"/>
</dbReference>
<dbReference type="KEGG" id="mgm:Mmc1_0547"/>
<dbReference type="PROSITE" id="PS00543">
    <property type="entry name" value="HLYD_FAMILY"/>
    <property type="match status" value="1"/>
</dbReference>
<evidence type="ECO:0000259" key="11">
    <source>
        <dbReference type="Pfam" id="PF25994"/>
    </source>
</evidence>
<dbReference type="Gene3D" id="2.40.30.170">
    <property type="match status" value="1"/>
</dbReference>
<evidence type="ECO:0000256" key="3">
    <source>
        <dbReference type="ARBA" id="ARBA00022448"/>
    </source>
</evidence>
<keyword evidence="5 9" id="KW-0997">Cell inner membrane</keyword>
<evidence type="ECO:0000256" key="4">
    <source>
        <dbReference type="ARBA" id="ARBA00022475"/>
    </source>
</evidence>
<dbReference type="PANTHER" id="PTHR30386:SF26">
    <property type="entry name" value="TRANSPORT PROTEIN COMB"/>
    <property type="match status" value="1"/>
</dbReference>
<dbReference type="PANTHER" id="PTHR30386">
    <property type="entry name" value="MEMBRANE FUSION SUBUNIT OF EMRAB-TOLC MULTIDRUG EFFLUX PUMP"/>
    <property type="match status" value="1"/>
</dbReference>
<protein>
    <recommendedName>
        <fullName evidence="9">Membrane fusion protein (MFP) family protein</fullName>
    </recommendedName>
</protein>
<reference evidence="14" key="1">
    <citation type="journal article" date="2009" name="Appl. Environ. Microbiol.">
        <title>Complete genome sequence of the chemolithoautotrophic marine magnetotactic coccus strain MC-1.</title>
        <authorList>
            <person name="Schubbe S."/>
            <person name="Williams T.J."/>
            <person name="Xie G."/>
            <person name="Kiss H.E."/>
            <person name="Brettin T.S."/>
            <person name="Martinez D."/>
            <person name="Ross C.A."/>
            <person name="Schuler D."/>
            <person name="Cox B.L."/>
            <person name="Nealson K.H."/>
            <person name="Bazylinski D.A."/>
        </authorList>
    </citation>
    <scope>NUCLEOTIDE SEQUENCE [LARGE SCALE GENOMIC DNA]</scope>
    <source>
        <strain evidence="14">ATCC BAA-1437 / JCM 17883 / MC-1</strain>
    </source>
</reference>
<dbReference type="NCBIfam" id="TIGR01843">
    <property type="entry name" value="type_I_hlyD"/>
    <property type="match status" value="1"/>
</dbReference>
<dbReference type="OrthoDB" id="9810980at2"/>
<accession>A0L529</accession>
<reference evidence="13 14" key="2">
    <citation type="journal article" date="2012" name="Int. J. Syst. Evol. Microbiol.">
        <title>Magnetococcus marinus gen. nov., sp. nov., a marine, magnetotactic bacterium that represents a novel lineage (Magnetococcaceae fam. nov.; Magnetococcales ord. nov.) at the base of the Alphaproteobacteria.</title>
        <authorList>
            <person name="Bazylinski D.A."/>
            <person name="Williams T.J."/>
            <person name="Lefevre C.T."/>
            <person name="Berg R.J."/>
            <person name="Zhang C.L."/>
            <person name="Bowser S.S."/>
            <person name="Dean A.J."/>
            <person name="Beveridge T.J."/>
        </authorList>
    </citation>
    <scope>NUCLEOTIDE SEQUENCE [LARGE SCALE GENOMIC DNA]</scope>
    <source>
        <strain evidence="14">ATCC BAA-1437 / JCM 17883 / MC-1</strain>
    </source>
</reference>
<evidence type="ECO:0000256" key="5">
    <source>
        <dbReference type="ARBA" id="ARBA00022519"/>
    </source>
</evidence>
<dbReference type="Proteomes" id="UP000002586">
    <property type="component" value="Chromosome"/>
</dbReference>
<dbReference type="PRINTS" id="PR01490">
    <property type="entry name" value="RTXTOXIND"/>
</dbReference>
<dbReference type="EMBL" id="CP000471">
    <property type="protein sequence ID" value="ABK43072.1"/>
    <property type="molecule type" value="Genomic_DNA"/>
</dbReference>
<dbReference type="Gene3D" id="1.10.287.470">
    <property type="entry name" value="Helix hairpin bin"/>
    <property type="match status" value="1"/>
</dbReference>
<evidence type="ECO:0000256" key="6">
    <source>
        <dbReference type="ARBA" id="ARBA00022692"/>
    </source>
</evidence>
<dbReference type="InterPro" id="IPR006144">
    <property type="entry name" value="Secretion_HlyD_CS"/>
</dbReference>
<comment type="subcellular location">
    <subcellularLocation>
        <location evidence="1 9">Cell inner membrane</location>
        <topology evidence="1 9">Single-pass membrane protein</topology>
    </subcellularLocation>
</comment>
<feature type="transmembrane region" description="Helical" evidence="9">
    <location>
        <begin position="21"/>
        <end position="45"/>
    </location>
</feature>
<keyword evidence="6 9" id="KW-0812">Transmembrane</keyword>
<evidence type="ECO:0000256" key="9">
    <source>
        <dbReference type="RuleBase" id="RU365093"/>
    </source>
</evidence>
<organism evidence="13 14">
    <name type="scientific">Magnetococcus marinus (strain ATCC BAA-1437 / JCM 17883 / MC-1)</name>
    <dbReference type="NCBI Taxonomy" id="156889"/>
    <lineage>
        <taxon>Bacteria</taxon>
        <taxon>Pseudomonadati</taxon>
        <taxon>Pseudomonadota</taxon>
        <taxon>Magnetococcia</taxon>
        <taxon>Magnetococcales</taxon>
        <taxon>Magnetococcaceae</taxon>
        <taxon>Magnetococcus</taxon>
    </lineage>
</organism>
<evidence type="ECO:0000256" key="10">
    <source>
        <dbReference type="SAM" id="Coils"/>
    </source>
</evidence>
<dbReference type="HOGENOM" id="CLU_023976_8_0_5"/>
<comment type="similarity">
    <text evidence="2 9">Belongs to the membrane fusion protein (MFP) (TC 8.A.1) family.</text>
</comment>
<evidence type="ECO:0000259" key="12">
    <source>
        <dbReference type="Pfam" id="PF26002"/>
    </source>
</evidence>
<dbReference type="InterPro" id="IPR058982">
    <property type="entry name" value="Beta-barrel_AprE"/>
</dbReference>
<keyword evidence="8 9" id="KW-0472">Membrane</keyword>
<keyword evidence="3 9" id="KW-0813">Transport</keyword>
<keyword evidence="14" id="KW-1185">Reference proteome</keyword>
<dbReference type="InterPro" id="IPR050739">
    <property type="entry name" value="MFP"/>
</dbReference>
<dbReference type="GO" id="GO:0009306">
    <property type="term" value="P:protein secretion"/>
    <property type="evidence" value="ECO:0007669"/>
    <property type="project" value="InterPro"/>
</dbReference>
<keyword evidence="10" id="KW-0175">Coiled coil</keyword>
<evidence type="ECO:0000313" key="13">
    <source>
        <dbReference type="EMBL" id="ABK43072.1"/>
    </source>
</evidence>
<keyword evidence="4 9" id="KW-1003">Cell membrane</keyword>
<feature type="domain" description="AprE-like beta-barrel" evidence="12">
    <location>
        <begin position="327"/>
        <end position="416"/>
    </location>
</feature>
<dbReference type="Gene3D" id="2.40.50.100">
    <property type="match status" value="1"/>
</dbReference>
<dbReference type="AlphaFoldDB" id="A0L529"/>
<dbReference type="RefSeq" id="WP_011712239.1">
    <property type="nucleotide sequence ID" value="NC_008576.1"/>
</dbReference>
<gene>
    <name evidence="13" type="ordered locus">Mmc1_0547</name>
</gene>
<dbReference type="Pfam" id="PF26002">
    <property type="entry name" value="Beta-barrel_AprE"/>
    <property type="match status" value="1"/>
</dbReference>
<dbReference type="InterPro" id="IPR058781">
    <property type="entry name" value="HH_AprE-like"/>
</dbReference>
<proteinExistence type="inferred from homology"/>
<evidence type="ECO:0000256" key="2">
    <source>
        <dbReference type="ARBA" id="ARBA00009477"/>
    </source>
</evidence>
<sequence length="439" mass="48509">MSQWNSESFADARITARSARIGVVSHVLLWCSTLFFAVALLWAAYAEVVEATTGMGKVIPSGQVQRIQSLEPGRLTERLVREGDEVKTGDILLRIDDTQFQATYNESAARILALQARIARLTAEAQGASVFEVPGAILEQDPELAASEQSLFKSRRQSLLNNIQIREQQIVQRQQELAEAESAILQFQERLHLTRKEIKLTQPLVEKGLVGEVTLLHAQREEANLKGEITSLQHAIPRARSALIESKSKLEEATLAFKSQVQEDLNTASSELTRIQQSSSALEDRVTRSAIRSPVNGTVIRVHVNTIGQVVQSGATLMEIMPTEDSLLVEARIDPKDIAFLHPGQPATVKFTAYDFSIYGGLEGELTHISADAITDENGQAAYLVQVRTKDKSMRRNGKVLPIIPGMVASVDVITGQKTILNYLLKPIFKARDNALRER</sequence>
<evidence type="ECO:0000313" key="14">
    <source>
        <dbReference type="Proteomes" id="UP000002586"/>
    </source>
</evidence>
<evidence type="ECO:0000256" key="1">
    <source>
        <dbReference type="ARBA" id="ARBA00004377"/>
    </source>
</evidence>